<protein>
    <recommendedName>
        <fullName evidence="3">Mu-like prophage protein Com</fullName>
    </recommendedName>
</protein>
<organism evidence="1 2">
    <name type="scientific">Desulfobacter postgatei 2ac9</name>
    <dbReference type="NCBI Taxonomy" id="879212"/>
    <lineage>
        <taxon>Bacteria</taxon>
        <taxon>Pseudomonadati</taxon>
        <taxon>Thermodesulfobacteriota</taxon>
        <taxon>Desulfobacteria</taxon>
        <taxon>Desulfobacterales</taxon>
        <taxon>Desulfobacteraceae</taxon>
        <taxon>Desulfobacter</taxon>
    </lineage>
</organism>
<evidence type="ECO:0000313" key="1">
    <source>
        <dbReference type="EMBL" id="EIM64981.1"/>
    </source>
</evidence>
<proteinExistence type="predicted"/>
<dbReference type="Proteomes" id="UP000005778">
    <property type="component" value="Chromosome"/>
</dbReference>
<reference evidence="1 2" key="1">
    <citation type="submission" date="2011-09" db="EMBL/GenBank/DDBJ databases">
        <authorList>
            <consortium name="US DOE Joint Genome Institute (JGI-PGF)"/>
            <person name="Lucas S."/>
            <person name="Han J."/>
            <person name="Lapidus A."/>
            <person name="Cheng J.-F."/>
            <person name="Goodwin L."/>
            <person name="Pitluck S."/>
            <person name="Peters L."/>
            <person name="Land M.L."/>
            <person name="Hauser L."/>
            <person name="Orellana R."/>
            <person name="Lovley D."/>
            <person name="Woyke T.J."/>
        </authorList>
    </citation>
    <scope>NUCLEOTIDE SEQUENCE [LARGE SCALE GENOMIC DNA]</scope>
    <source>
        <strain evidence="1 2">2ac9</strain>
    </source>
</reference>
<dbReference type="AlphaFoldDB" id="I5B668"/>
<keyword evidence="2" id="KW-1185">Reference proteome</keyword>
<dbReference type="HOGENOM" id="CLU_2860442_0_0_7"/>
<name>I5B668_9BACT</name>
<gene>
    <name evidence="1" type="ORF">DespoDRAFT_03194</name>
</gene>
<dbReference type="EMBL" id="CM001488">
    <property type="protein sequence ID" value="EIM64981.1"/>
    <property type="molecule type" value="Genomic_DNA"/>
</dbReference>
<evidence type="ECO:0000313" key="2">
    <source>
        <dbReference type="Proteomes" id="UP000005778"/>
    </source>
</evidence>
<accession>I5B668</accession>
<dbReference type="STRING" id="879212.DespoDRAFT_03194"/>
<reference evidence="1 2" key="2">
    <citation type="submission" date="2012-02" db="EMBL/GenBank/DDBJ databases">
        <title>Improved High-Quality Draft sequence of Desulfobacter postgatei 2ac9.</title>
        <authorList>
            <consortium name="US DOE Joint Genome Institute"/>
            <person name="Lucas S."/>
            <person name="Han J."/>
            <person name="Lapidus A."/>
            <person name="Cheng J.-F."/>
            <person name="Goodwin L."/>
            <person name="Pitluck S."/>
            <person name="Peters L."/>
            <person name="Ovchinnikova G."/>
            <person name="Held B."/>
            <person name="Detter J.C."/>
            <person name="Han C."/>
            <person name="Tapia R."/>
            <person name="Land M."/>
            <person name="Hauser L."/>
            <person name="Kyrpides N."/>
            <person name="Ivanova N."/>
            <person name="Pagani I."/>
            <person name="Orellana R."/>
            <person name="Lovley D."/>
            <person name="Woyke T."/>
        </authorList>
    </citation>
    <scope>NUCLEOTIDE SEQUENCE [LARGE SCALE GENOMIC DNA]</scope>
    <source>
        <strain evidence="1 2">2ac9</strain>
    </source>
</reference>
<sequence length="64" mass="7438">MELDKIETIQGDLKFKSYFCPHCRKFLMKGGVRRLKMTCPHCHKFIDADENELLSMDNFAGELG</sequence>
<evidence type="ECO:0008006" key="3">
    <source>
        <dbReference type="Google" id="ProtNLM"/>
    </source>
</evidence>